<dbReference type="Pfam" id="PF00496">
    <property type="entry name" value="SBP_bac_5"/>
    <property type="match status" value="1"/>
</dbReference>
<protein>
    <submittedName>
        <fullName evidence="7">Peptide ABC transporter substrate-binding protein</fullName>
    </submittedName>
</protein>
<dbReference type="Gene3D" id="3.40.190.10">
    <property type="entry name" value="Periplasmic binding protein-like II"/>
    <property type="match status" value="1"/>
</dbReference>
<name>A0ABW1UPF1_9LACO</name>
<dbReference type="PROSITE" id="PS51257">
    <property type="entry name" value="PROKAR_LIPOPROTEIN"/>
    <property type="match status" value="1"/>
</dbReference>
<keyword evidence="8" id="KW-1185">Reference proteome</keyword>
<feature type="domain" description="Solute-binding protein family 5" evidence="6">
    <location>
        <begin position="84"/>
        <end position="472"/>
    </location>
</feature>
<evidence type="ECO:0000259" key="6">
    <source>
        <dbReference type="Pfam" id="PF00496"/>
    </source>
</evidence>
<comment type="subcellular location">
    <subcellularLocation>
        <location evidence="1">Cell envelope</location>
    </subcellularLocation>
</comment>
<evidence type="ECO:0000313" key="8">
    <source>
        <dbReference type="Proteomes" id="UP001596310"/>
    </source>
</evidence>
<dbReference type="CDD" id="cd08504">
    <property type="entry name" value="PBP2_OppA"/>
    <property type="match status" value="1"/>
</dbReference>
<dbReference type="PANTHER" id="PTHR30290:SF10">
    <property type="entry name" value="PERIPLASMIC OLIGOPEPTIDE-BINDING PROTEIN-RELATED"/>
    <property type="match status" value="1"/>
</dbReference>
<evidence type="ECO:0000256" key="4">
    <source>
        <dbReference type="ARBA" id="ARBA00022729"/>
    </source>
</evidence>
<feature type="signal peptide" evidence="5">
    <location>
        <begin position="1"/>
        <end position="21"/>
    </location>
</feature>
<dbReference type="Gene3D" id="3.90.76.10">
    <property type="entry name" value="Dipeptide-binding Protein, Domain 1"/>
    <property type="match status" value="1"/>
</dbReference>
<organism evidence="7 8">
    <name type="scientific">Lapidilactobacillus achengensis</name>
    <dbReference type="NCBI Taxonomy" id="2486000"/>
    <lineage>
        <taxon>Bacteria</taxon>
        <taxon>Bacillati</taxon>
        <taxon>Bacillota</taxon>
        <taxon>Bacilli</taxon>
        <taxon>Lactobacillales</taxon>
        <taxon>Lactobacillaceae</taxon>
        <taxon>Lapidilactobacillus</taxon>
    </lineage>
</organism>
<comment type="caution">
    <text evidence="7">The sequence shown here is derived from an EMBL/GenBank/DDBJ whole genome shotgun (WGS) entry which is preliminary data.</text>
</comment>
<dbReference type="RefSeq" id="WP_125599742.1">
    <property type="nucleotide sequence ID" value="NZ_JBHSSM010000022.1"/>
</dbReference>
<keyword evidence="4 5" id="KW-0732">Signal</keyword>
<evidence type="ECO:0000256" key="5">
    <source>
        <dbReference type="SAM" id="SignalP"/>
    </source>
</evidence>
<dbReference type="InterPro" id="IPR030678">
    <property type="entry name" value="Peptide/Ni-bd"/>
</dbReference>
<dbReference type="Gene3D" id="3.10.105.10">
    <property type="entry name" value="Dipeptide-binding Protein, Domain 3"/>
    <property type="match status" value="1"/>
</dbReference>
<accession>A0ABW1UPF1</accession>
<proteinExistence type="inferred from homology"/>
<dbReference type="SUPFAM" id="SSF53850">
    <property type="entry name" value="Periplasmic binding protein-like II"/>
    <property type="match status" value="1"/>
</dbReference>
<dbReference type="Proteomes" id="UP001596310">
    <property type="component" value="Unassembled WGS sequence"/>
</dbReference>
<feature type="chain" id="PRO_5046046522" evidence="5">
    <location>
        <begin position="22"/>
        <end position="553"/>
    </location>
</feature>
<evidence type="ECO:0000256" key="1">
    <source>
        <dbReference type="ARBA" id="ARBA00004196"/>
    </source>
</evidence>
<dbReference type="InterPro" id="IPR039424">
    <property type="entry name" value="SBP_5"/>
</dbReference>
<evidence type="ECO:0000256" key="3">
    <source>
        <dbReference type="ARBA" id="ARBA00022448"/>
    </source>
</evidence>
<dbReference type="EMBL" id="JBHSSM010000022">
    <property type="protein sequence ID" value="MFC6315837.1"/>
    <property type="molecule type" value="Genomic_DNA"/>
</dbReference>
<dbReference type="PANTHER" id="PTHR30290">
    <property type="entry name" value="PERIPLASMIC BINDING COMPONENT OF ABC TRANSPORTER"/>
    <property type="match status" value="1"/>
</dbReference>
<evidence type="ECO:0000256" key="2">
    <source>
        <dbReference type="ARBA" id="ARBA00005695"/>
    </source>
</evidence>
<comment type="similarity">
    <text evidence="2">Belongs to the bacterial solute-binding protein 5 family.</text>
</comment>
<dbReference type="InterPro" id="IPR000914">
    <property type="entry name" value="SBP_5_dom"/>
</dbReference>
<reference evidence="8" key="1">
    <citation type="journal article" date="2019" name="Int. J. Syst. Evol. Microbiol.">
        <title>The Global Catalogue of Microorganisms (GCM) 10K type strain sequencing project: providing services to taxonomists for standard genome sequencing and annotation.</title>
        <authorList>
            <consortium name="The Broad Institute Genomics Platform"/>
            <consortium name="The Broad Institute Genome Sequencing Center for Infectious Disease"/>
            <person name="Wu L."/>
            <person name="Ma J."/>
        </authorList>
    </citation>
    <scope>NUCLEOTIDE SEQUENCE [LARGE SCALE GENOMIC DNA]</scope>
    <source>
        <strain evidence="8">CCM 8897</strain>
    </source>
</reference>
<keyword evidence="3" id="KW-0813">Transport</keyword>
<dbReference type="PIRSF" id="PIRSF002741">
    <property type="entry name" value="MppA"/>
    <property type="match status" value="1"/>
</dbReference>
<sequence length="553" mass="60720">MKWQKLAKLTTVALAAATILAACGSNNSGSGSSSTSSSAAKQVLTRMEGDVISTMDTSVMTDAISGQAAVDTMDGLYRYNGATLEPAIATKIVEPTNEGKTYTYKLRKDAKWSNGDAVTAENFVYAWQRTVDPATKSQYAYLYSGIKNADDIMNGKKEASTLGVSAKDSHTLVVELEHAIPYFKTMVVNPAFFPQNQEVVEKYGDKYGTSSDKVVYNGPFKLTKWTGTNNSWSEVRNKSYWNAKAVKLDEVKVQVVKDSSTALNLFQSGKMDDVTISGETAQQMKNDPSYKPLAQATVFYLELNEKKVPAFKNEKVRQAISKAINRKEFVNNVLGDSSIPAANLTPQNLAQTPDGTDFSKAAAKNAGNSTKYDAAEAKKLWTEGLKEAGVSSLNLEYLTDDSEGAKKSAEYFQSQLEKNLPGLKLTISTVPFKSRLTRSENGDFDIVMTAWGADFPDPITFLDLFTSDNSYNNGKWNSPEYDQLIQASKTTDVTDEDARAQDLLKAQEILTKEQGIVPIYQRAQGHLINSKIKNLAYSPANMYNFVHTYIAGK</sequence>
<gene>
    <name evidence="7" type="ORF">ACFQHW_09715</name>
</gene>
<evidence type="ECO:0000313" key="7">
    <source>
        <dbReference type="EMBL" id="MFC6315837.1"/>
    </source>
</evidence>